<evidence type="ECO:0000313" key="6">
    <source>
        <dbReference type="Proteomes" id="UP000316621"/>
    </source>
</evidence>
<dbReference type="AlphaFoldDB" id="A0A4Y7KHQ9"/>
<evidence type="ECO:0000256" key="1">
    <source>
        <dbReference type="ARBA" id="ARBA00004123"/>
    </source>
</evidence>
<dbReference type="PANTHER" id="PTHR12549:SF11">
    <property type="entry name" value="LYSINE-SPECIFIC DEMETHYLASE JMJ25"/>
    <property type="match status" value="1"/>
</dbReference>
<evidence type="ECO:0000313" key="5">
    <source>
        <dbReference type="EMBL" id="RZC71425.1"/>
    </source>
</evidence>
<protein>
    <submittedName>
        <fullName evidence="5">Uncharacterized protein</fullName>
    </submittedName>
</protein>
<keyword evidence="6" id="KW-1185">Reference proteome</keyword>
<dbReference type="GO" id="GO:0032454">
    <property type="term" value="F:histone H3K9 demethylase activity"/>
    <property type="evidence" value="ECO:0007669"/>
    <property type="project" value="InterPro"/>
</dbReference>
<dbReference type="Proteomes" id="UP000316621">
    <property type="component" value="Chromosome 7"/>
</dbReference>
<proteinExistence type="inferred from homology"/>
<dbReference type="GO" id="GO:0046872">
    <property type="term" value="F:metal ion binding"/>
    <property type="evidence" value="ECO:0007669"/>
    <property type="project" value="UniProtKB-KW"/>
</dbReference>
<dbReference type="GO" id="GO:0006357">
    <property type="term" value="P:regulation of transcription by RNA polymerase II"/>
    <property type="evidence" value="ECO:0007669"/>
    <property type="project" value="TreeGrafter"/>
</dbReference>
<evidence type="ECO:0000256" key="2">
    <source>
        <dbReference type="ARBA" id="ARBA00006801"/>
    </source>
</evidence>
<keyword evidence="4" id="KW-0539">Nucleus</keyword>
<accession>A0A4Y7KHQ9</accession>
<keyword evidence="3" id="KW-0479">Metal-binding</keyword>
<dbReference type="GO" id="GO:0000118">
    <property type="term" value="C:histone deacetylase complex"/>
    <property type="evidence" value="ECO:0007669"/>
    <property type="project" value="TreeGrafter"/>
</dbReference>
<comment type="subcellular location">
    <subcellularLocation>
        <location evidence="1">Nucleus</location>
    </subcellularLocation>
</comment>
<organism evidence="5 6">
    <name type="scientific">Papaver somniferum</name>
    <name type="common">Opium poppy</name>
    <dbReference type="NCBI Taxonomy" id="3469"/>
    <lineage>
        <taxon>Eukaryota</taxon>
        <taxon>Viridiplantae</taxon>
        <taxon>Streptophyta</taxon>
        <taxon>Embryophyta</taxon>
        <taxon>Tracheophyta</taxon>
        <taxon>Spermatophyta</taxon>
        <taxon>Magnoliopsida</taxon>
        <taxon>Ranunculales</taxon>
        <taxon>Papaveraceae</taxon>
        <taxon>Papaveroideae</taxon>
        <taxon>Papaver</taxon>
    </lineage>
</organism>
<reference evidence="5 6" key="1">
    <citation type="journal article" date="2018" name="Science">
        <title>The opium poppy genome and morphinan production.</title>
        <authorList>
            <person name="Guo L."/>
            <person name="Winzer T."/>
            <person name="Yang X."/>
            <person name="Li Y."/>
            <person name="Ning Z."/>
            <person name="He Z."/>
            <person name="Teodor R."/>
            <person name="Lu Y."/>
            <person name="Bowser T.A."/>
            <person name="Graham I.A."/>
            <person name="Ye K."/>
        </authorList>
    </citation>
    <scope>NUCLEOTIDE SEQUENCE [LARGE SCALE GENOMIC DNA]</scope>
    <source>
        <strain evidence="6">cv. HN1</strain>
        <tissue evidence="5">Leaves</tissue>
    </source>
</reference>
<dbReference type="Gramene" id="RZC71425">
    <property type="protein sequence ID" value="RZC71425"/>
    <property type="gene ID" value="C5167_034584"/>
</dbReference>
<dbReference type="GO" id="GO:0031490">
    <property type="term" value="F:chromatin DNA binding"/>
    <property type="evidence" value="ECO:0007669"/>
    <property type="project" value="TreeGrafter"/>
</dbReference>
<gene>
    <name evidence="5" type="ORF">C5167_034584</name>
</gene>
<name>A0A4Y7KHQ9_PAPSO</name>
<evidence type="ECO:0000256" key="3">
    <source>
        <dbReference type="ARBA" id="ARBA00022723"/>
    </source>
</evidence>
<sequence length="144" mass="16078">MVIGVPSAREILTPEAIDCLDWREVEINIHQLFKGCSEGRSYFISWPEMLKLRDWPPSILFEEPLPLHGAEFISSLGIREGAVKPDLGPKAYIVYGRLGIAKNFTVTYWMRVGDAGVMWEFTAEAGDPALDDSPTNSSVLGMNY</sequence>
<dbReference type="PANTHER" id="PTHR12549">
    <property type="entry name" value="JMJC DOMAIN-CONTAINING HISTONE DEMETHYLATION PROTEIN"/>
    <property type="match status" value="1"/>
</dbReference>
<dbReference type="InterPro" id="IPR045109">
    <property type="entry name" value="LSDs-like"/>
</dbReference>
<evidence type="ECO:0000256" key="4">
    <source>
        <dbReference type="ARBA" id="ARBA00023242"/>
    </source>
</evidence>
<dbReference type="EMBL" id="CM010721">
    <property type="protein sequence ID" value="RZC71425.1"/>
    <property type="molecule type" value="Genomic_DNA"/>
</dbReference>
<dbReference type="GO" id="GO:0003712">
    <property type="term" value="F:transcription coregulator activity"/>
    <property type="evidence" value="ECO:0007669"/>
    <property type="project" value="TreeGrafter"/>
</dbReference>
<dbReference type="GO" id="GO:0000785">
    <property type="term" value="C:chromatin"/>
    <property type="evidence" value="ECO:0007669"/>
    <property type="project" value="TreeGrafter"/>
</dbReference>
<comment type="similarity">
    <text evidence="2">Belongs to the JARID1 histone demethylase family.</text>
</comment>
<dbReference type="Gene3D" id="2.60.120.650">
    <property type="entry name" value="Cupin"/>
    <property type="match status" value="1"/>
</dbReference>